<accession>A0ABP0I7X1</accession>
<keyword evidence="3" id="KW-1185">Reference proteome</keyword>
<dbReference type="Proteomes" id="UP001642464">
    <property type="component" value="Unassembled WGS sequence"/>
</dbReference>
<evidence type="ECO:0000313" key="3">
    <source>
        <dbReference type="Proteomes" id="UP001642464"/>
    </source>
</evidence>
<protein>
    <submittedName>
        <fullName evidence="2">Uncharacterized protein</fullName>
    </submittedName>
</protein>
<feature type="compositionally biased region" description="Basic and acidic residues" evidence="1">
    <location>
        <begin position="280"/>
        <end position="291"/>
    </location>
</feature>
<evidence type="ECO:0000313" key="2">
    <source>
        <dbReference type="EMBL" id="CAK8998102.1"/>
    </source>
</evidence>
<sequence length="291" mass="30634">MGNTAAVSEGVRPEGSNETELLQARDPARPEVSQASSTLEGAGETLNIKVYSEPEEVSGHLESPLASLGASSASSSSLTGGYSWPAPQAFLPNLQGRTSQTSLTAAEAEAEGRRRAAHLLALSREVEATQAELAFLRQPQTGAPVQQAQHLVGAFVPELRMVKAKLGQAGYIAAQLDRWFVEHREKMMLADTDLSQMPSRQLHGRLQSCEQLVESFASCASRMEGMLQEAVQGTSAEESPSPAGAAVATPVALAVGQRPNGPTVEGARPGGAGVPGLWVRDPDKPHQPKIS</sequence>
<evidence type="ECO:0000256" key="1">
    <source>
        <dbReference type="SAM" id="MobiDB-lite"/>
    </source>
</evidence>
<proteinExistence type="predicted"/>
<organism evidence="2 3">
    <name type="scientific">Durusdinium trenchii</name>
    <dbReference type="NCBI Taxonomy" id="1381693"/>
    <lineage>
        <taxon>Eukaryota</taxon>
        <taxon>Sar</taxon>
        <taxon>Alveolata</taxon>
        <taxon>Dinophyceae</taxon>
        <taxon>Suessiales</taxon>
        <taxon>Symbiodiniaceae</taxon>
        <taxon>Durusdinium</taxon>
    </lineage>
</organism>
<feature type="region of interest" description="Disordered" evidence="1">
    <location>
        <begin position="257"/>
        <end position="291"/>
    </location>
</feature>
<reference evidence="2 3" key="1">
    <citation type="submission" date="2024-02" db="EMBL/GenBank/DDBJ databases">
        <authorList>
            <person name="Chen Y."/>
            <person name="Shah S."/>
            <person name="Dougan E. K."/>
            <person name="Thang M."/>
            <person name="Chan C."/>
        </authorList>
    </citation>
    <scope>NUCLEOTIDE SEQUENCE [LARGE SCALE GENOMIC DNA]</scope>
</reference>
<gene>
    <name evidence="2" type="ORF">SCF082_LOCUS5483</name>
</gene>
<comment type="caution">
    <text evidence="2">The sequence shown here is derived from an EMBL/GenBank/DDBJ whole genome shotgun (WGS) entry which is preliminary data.</text>
</comment>
<name>A0ABP0I7X1_9DINO</name>
<dbReference type="EMBL" id="CAXAMM010002991">
    <property type="protein sequence ID" value="CAK8998102.1"/>
    <property type="molecule type" value="Genomic_DNA"/>
</dbReference>
<feature type="region of interest" description="Disordered" evidence="1">
    <location>
        <begin position="1"/>
        <end position="46"/>
    </location>
</feature>